<dbReference type="EMBL" id="UHIP01000001">
    <property type="protein sequence ID" value="SUP24079.1"/>
    <property type="molecule type" value="Genomic_DNA"/>
</dbReference>
<dbReference type="AlphaFoldDB" id="A0AAX2LMS1"/>
<keyword evidence="8 10" id="KW-0472">Membrane</keyword>
<feature type="transmembrane region" description="Helical" evidence="10">
    <location>
        <begin position="225"/>
        <end position="250"/>
    </location>
</feature>
<keyword evidence="7 10" id="KW-1133">Transmembrane helix</keyword>
<organism evidence="13 15">
    <name type="scientific">Vibrio fluvialis</name>
    <dbReference type="NCBI Taxonomy" id="676"/>
    <lineage>
        <taxon>Bacteria</taxon>
        <taxon>Pseudomonadati</taxon>
        <taxon>Pseudomonadota</taxon>
        <taxon>Gammaproteobacteria</taxon>
        <taxon>Vibrionales</taxon>
        <taxon>Vibrionaceae</taxon>
        <taxon>Vibrio</taxon>
    </lineage>
</organism>
<evidence type="ECO:0000256" key="6">
    <source>
        <dbReference type="ARBA" id="ARBA00022801"/>
    </source>
</evidence>
<dbReference type="Proteomes" id="UP000057088">
    <property type="component" value="Chromosome 2"/>
</dbReference>
<dbReference type="PANTHER" id="PTHR33121:SF79">
    <property type="entry name" value="CYCLIC DI-GMP PHOSPHODIESTERASE PDED-RELATED"/>
    <property type="match status" value="1"/>
</dbReference>
<dbReference type="InterPro" id="IPR050706">
    <property type="entry name" value="Cyclic-di-GMP_PDE-like"/>
</dbReference>
<dbReference type="GO" id="GO:0005886">
    <property type="term" value="C:plasma membrane"/>
    <property type="evidence" value="ECO:0007669"/>
    <property type="project" value="UniProtKB-SubCell"/>
</dbReference>
<evidence type="ECO:0000256" key="10">
    <source>
        <dbReference type="SAM" id="Phobius"/>
    </source>
</evidence>
<evidence type="ECO:0000313" key="14">
    <source>
        <dbReference type="Proteomes" id="UP000057088"/>
    </source>
</evidence>
<dbReference type="InterPro" id="IPR024744">
    <property type="entry name" value="CSS-motif_dom"/>
</dbReference>
<comment type="subcellular location">
    <subcellularLocation>
        <location evidence="1">Cell membrane</location>
        <topology evidence="1">Multi-pass membrane protein</topology>
    </subcellularLocation>
</comment>
<dbReference type="Pfam" id="PF00563">
    <property type="entry name" value="EAL"/>
    <property type="match status" value="1"/>
</dbReference>
<evidence type="ECO:0000313" key="13">
    <source>
        <dbReference type="EMBL" id="SUP24079.1"/>
    </source>
</evidence>
<name>A0AAX2LMS1_VIBFL</name>
<dbReference type="PROSITE" id="PS50883">
    <property type="entry name" value="EAL"/>
    <property type="match status" value="1"/>
</dbReference>
<dbReference type="KEGG" id="vfl:AL536_13120"/>
<evidence type="ECO:0000256" key="8">
    <source>
        <dbReference type="ARBA" id="ARBA00023136"/>
    </source>
</evidence>
<protein>
    <recommendedName>
        <fullName evidence="2">cyclic-guanylate-specific phosphodiesterase</fullName>
        <ecNumber evidence="2">3.1.4.52</ecNumber>
    </recommendedName>
</protein>
<reference evidence="13 15" key="3">
    <citation type="submission" date="2018-06" db="EMBL/GenBank/DDBJ databases">
        <authorList>
            <consortium name="Pathogen Informatics"/>
            <person name="Doyle S."/>
        </authorList>
    </citation>
    <scope>NUCLEOTIDE SEQUENCE [LARGE SCALE GENOMIC DNA]</scope>
    <source>
        <strain evidence="13 15">NCTC11327</strain>
    </source>
</reference>
<feature type="domain" description="EAL" evidence="11">
    <location>
        <begin position="251"/>
        <end position="501"/>
    </location>
</feature>
<evidence type="ECO:0000313" key="15">
    <source>
        <dbReference type="Proteomes" id="UP000254626"/>
    </source>
</evidence>
<evidence type="ECO:0000313" key="12">
    <source>
        <dbReference type="EMBL" id="AMF94415.1"/>
    </source>
</evidence>
<evidence type="ECO:0000256" key="4">
    <source>
        <dbReference type="ARBA" id="ARBA00022636"/>
    </source>
</evidence>
<evidence type="ECO:0000256" key="1">
    <source>
        <dbReference type="ARBA" id="ARBA00004651"/>
    </source>
</evidence>
<dbReference type="PANTHER" id="PTHR33121">
    <property type="entry name" value="CYCLIC DI-GMP PHOSPHODIESTERASE PDEF"/>
    <property type="match status" value="1"/>
</dbReference>
<keyword evidence="14" id="KW-1185">Reference proteome</keyword>
<keyword evidence="5 10" id="KW-0812">Transmembrane</keyword>
<keyword evidence="6" id="KW-0378">Hydrolase</keyword>
<dbReference type="Gene3D" id="3.20.20.450">
    <property type="entry name" value="EAL domain"/>
    <property type="match status" value="1"/>
</dbReference>
<evidence type="ECO:0000256" key="2">
    <source>
        <dbReference type="ARBA" id="ARBA00012282"/>
    </source>
</evidence>
<dbReference type="Pfam" id="PF12792">
    <property type="entry name" value="CSS-motif"/>
    <property type="match status" value="1"/>
</dbReference>
<dbReference type="SMART" id="SM00052">
    <property type="entry name" value="EAL"/>
    <property type="match status" value="1"/>
</dbReference>
<reference evidence="12" key="2">
    <citation type="submission" date="2018-01" db="EMBL/GenBank/DDBJ databases">
        <title>FDA dAtabase for Regulatory Grade micrObial Sequences (FDA-ARGOS): Supporting development and validation of Infectious Disease Dx tests.</title>
        <authorList>
            <person name="Hoffmann M."/>
            <person name="Allard M."/>
            <person name="Evans P."/>
            <person name="Brown E."/>
            <person name="Tallon L."/>
            <person name="Sadzewicz L."/>
            <person name="Sengamalay N."/>
            <person name="Ott S."/>
            <person name="Godinez A."/>
            <person name="Nagaraj S."/>
            <person name="Vyas G."/>
            <person name="Aluvathingal J."/>
            <person name="Nadendla S."/>
            <person name="Geyer C."/>
            <person name="Sichtig H."/>
        </authorList>
    </citation>
    <scope>NUCLEOTIDE SEQUENCE</scope>
    <source>
        <strain evidence="12">ATCC 33809</strain>
    </source>
</reference>
<dbReference type="GO" id="GO:0071111">
    <property type="term" value="F:cyclic-guanylate-specific phosphodiesterase activity"/>
    <property type="evidence" value="ECO:0007669"/>
    <property type="project" value="UniProtKB-EC"/>
</dbReference>
<sequence>MLRRLSKQQFQWMKRALAIVLLPLPIVISAAYRAGMENVDSNLTNIANSYVSRIEVIINELRSENEKALYNPRTCDKLQSDLLFESILREMLVVENSSIICSSKRGEISSDISRYYPDGNIKPNVVLFDLEGDPEKRTLLVIDNDHRNSKRGVISVVDKNYIAARLGYRTDDRIEKLAFEINRSVYPYDGSLESSNRSVIEHSKQYGFTLMVEASDHYVSDRLTFFILGALPVSIAVSILISILLFFFSGRTTLVDDLRRGMERRELFMTYQPVVRSHPCEIKGFEALVRWVNPKLGFVRPDNFIPIAEEFGLINKLTNYVLDCILHDWSKAKLTERYQIGVNIPPSYLLDPACVNKLKQYAKAFDDINLQLIAEITERQLLDKQGQEVLRELRANGIMVAIDDFGTGRTALSVLQNISFDFLKIDKCFVDTIGVESVNAPVLNAIIDLAHQMNVEIVAEGVETQAQSCYLMEKGVQYQQGYYYAKPLSFRDALAEMNGCCDNHNPDECECFQ</sequence>
<reference evidence="14" key="1">
    <citation type="submission" date="2015-12" db="EMBL/GenBank/DDBJ databases">
        <title>FDA dAtabase for Regulatory Grade micrObial Sequences (FDA-ARGOS): Supporting development and validation of Infectious Disease Dx tests.</title>
        <authorList>
            <person name="Hoffmann M."/>
            <person name="Allard M."/>
            <person name="Evans P."/>
            <person name="Brown E."/>
            <person name="Tallon L.J."/>
            <person name="Sadzewicz L."/>
            <person name="Sengamalay N."/>
            <person name="Ott S."/>
            <person name="Godinez A."/>
            <person name="Nagaraj S."/>
            <person name="Vyas G."/>
            <person name="Aluvathingal J."/>
            <person name="Nadendla S."/>
            <person name="Geyer C."/>
            <person name="Sichtig H."/>
        </authorList>
    </citation>
    <scope>NUCLEOTIDE SEQUENCE [LARGE SCALE GENOMIC DNA]</scope>
    <source>
        <strain evidence="14">ATCC 33809</strain>
    </source>
</reference>
<gene>
    <name evidence="13" type="primary">ycgG_1</name>
    <name evidence="12" type="ORF">AL536_13120</name>
    <name evidence="13" type="ORF">NCTC11327_01364</name>
</gene>
<proteinExistence type="predicted"/>
<accession>A0AAX2LMS1</accession>
<evidence type="ECO:0000256" key="9">
    <source>
        <dbReference type="ARBA" id="ARBA00034290"/>
    </source>
</evidence>
<dbReference type="EMBL" id="CP014035">
    <property type="protein sequence ID" value="AMF94415.1"/>
    <property type="molecule type" value="Genomic_DNA"/>
</dbReference>
<dbReference type="SUPFAM" id="SSF141868">
    <property type="entry name" value="EAL domain-like"/>
    <property type="match status" value="1"/>
</dbReference>
<dbReference type="InterPro" id="IPR035919">
    <property type="entry name" value="EAL_sf"/>
</dbReference>
<keyword evidence="3" id="KW-1003">Cell membrane</keyword>
<comment type="catalytic activity">
    <reaction evidence="9">
        <text>3',3'-c-di-GMP + H2O = 5'-phosphoguanylyl(3'-&gt;5')guanosine + H(+)</text>
        <dbReference type="Rhea" id="RHEA:24902"/>
        <dbReference type="ChEBI" id="CHEBI:15377"/>
        <dbReference type="ChEBI" id="CHEBI:15378"/>
        <dbReference type="ChEBI" id="CHEBI:58754"/>
        <dbReference type="ChEBI" id="CHEBI:58805"/>
        <dbReference type="EC" id="3.1.4.52"/>
    </reaction>
</comment>
<evidence type="ECO:0000256" key="7">
    <source>
        <dbReference type="ARBA" id="ARBA00022989"/>
    </source>
</evidence>
<dbReference type="EC" id="3.1.4.52" evidence="2"/>
<dbReference type="CDD" id="cd01948">
    <property type="entry name" value="EAL"/>
    <property type="match status" value="1"/>
</dbReference>
<dbReference type="Proteomes" id="UP000254626">
    <property type="component" value="Unassembled WGS sequence"/>
</dbReference>
<keyword evidence="4" id="KW-0973">c-di-GMP</keyword>
<evidence type="ECO:0000259" key="11">
    <source>
        <dbReference type="PROSITE" id="PS50883"/>
    </source>
</evidence>
<dbReference type="InterPro" id="IPR001633">
    <property type="entry name" value="EAL_dom"/>
</dbReference>
<evidence type="ECO:0000256" key="3">
    <source>
        <dbReference type="ARBA" id="ARBA00022475"/>
    </source>
</evidence>
<evidence type="ECO:0000256" key="5">
    <source>
        <dbReference type="ARBA" id="ARBA00022692"/>
    </source>
</evidence>